<sequence>MKTTIGAGIVLSSLSYFLFAVHDSMIKLLVETTTVWQILFCRSIAILTGCLIMGGRGLVRETLTSTVRRPMMIRSLFLLSAWLCYFHAAKFLPLADLTTLYFAAPIVAVVLSIPMLGEHVSFASWAAVVTGFVGVIVASDPTGMADGWPVYLAILAACCWAIATILLRRTSQDASSMVQMAMTNVFFLALTAPVALSNWTMPAGGAQILLVAVGVIGGMGQLAYFESMRRAPISIIAPFEYTALIWAFALGYAIWGDIPGRNVVAGAVLIASAGVIILVAERRRATA</sequence>
<dbReference type="Proteomes" id="UP000316429">
    <property type="component" value="Unassembled WGS sequence"/>
</dbReference>
<dbReference type="PANTHER" id="PTHR22911:SF135">
    <property type="entry name" value="BLR4310 PROTEIN"/>
    <property type="match status" value="1"/>
</dbReference>
<evidence type="ECO:0000256" key="1">
    <source>
        <dbReference type="SAM" id="Phobius"/>
    </source>
</evidence>
<dbReference type="InterPro" id="IPR037185">
    <property type="entry name" value="EmrE-like"/>
</dbReference>
<gene>
    <name evidence="3" type="ORF">FJQ55_15960</name>
</gene>
<keyword evidence="1" id="KW-1133">Transmembrane helix</keyword>
<name>A0A504UC22_9HYPH</name>
<proteinExistence type="predicted"/>
<dbReference type="AlphaFoldDB" id="A0A504UC22"/>
<feature type="transmembrane region" description="Helical" evidence="1">
    <location>
        <begin position="94"/>
        <end position="113"/>
    </location>
</feature>
<dbReference type="InterPro" id="IPR000620">
    <property type="entry name" value="EamA_dom"/>
</dbReference>
<evidence type="ECO:0000313" key="3">
    <source>
        <dbReference type="EMBL" id="TPP07146.1"/>
    </source>
</evidence>
<dbReference type="EMBL" id="VFYP01000002">
    <property type="protein sequence ID" value="TPP07146.1"/>
    <property type="molecule type" value="Genomic_DNA"/>
</dbReference>
<organism evidence="3 4">
    <name type="scientific">Rhizobium glycinendophyticum</name>
    <dbReference type="NCBI Taxonomy" id="2589807"/>
    <lineage>
        <taxon>Bacteria</taxon>
        <taxon>Pseudomonadati</taxon>
        <taxon>Pseudomonadota</taxon>
        <taxon>Alphaproteobacteria</taxon>
        <taxon>Hyphomicrobiales</taxon>
        <taxon>Rhizobiaceae</taxon>
        <taxon>Rhizobium/Agrobacterium group</taxon>
        <taxon>Rhizobium</taxon>
    </lineage>
</organism>
<accession>A0A504UC22</accession>
<dbReference type="Pfam" id="PF00892">
    <property type="entry name" value="EamA"/>
    <property type="match status" value="2"/>
</dbReference>
<feature type="transmembrane region" description="Helical" evidence="1">
    <location>
        <begin position="237"/>
        <end position="255"/>
    </location>
</feature>
<evidence type="ECO:0000259" key="2">
    <source>
        <dbReference type="Pfam" id="PF00892"/>
    </source>
</evidence>
<feature type="domain" description="EamA" evidence="2">
    <location>
        <begin position="8"/>
        <end position="138"/>
    </location>
</feature>
<dbReference type="SUPFAM" id="SSF103481">
    <property type="entry name" value="Multidrug resistance efflux transporter EmrE"/>
    <property type="match status" value="2"/>
</dbReference>
<feature type="transmembrane region" description="Helical" evidence="1">
    <location>
        <begin position="261"/>
        <end position="280"/>
    </location>
</feature>
<feature type="domain" description="EamA" evidence="2">
    <location>
        <begin position="148"/>
        <end position="277"/>
    </location>
</feature>
<dbReference type="OrthoDB" id="9812899at2"/>
<keyword evidence="1" id="KW-0812">Transmembrane</keyword>
<feature type="transmembrane region" description="Helical" evidence="1">
    <location>
        <begin position="36"/>
        <end position="59"/>
    </location>
</feature>
<dbReference type="GO" id="GO:0016020">
    <property type="term" value="C:membrane"/>
    <property type="evidence" value="ECO:0007669"/>
    <property type="project" value="InterPro"/>
</dbReference>
<feature type="transmembrane region" description="Helical" evidence="1">
    <location>
        <begin position="71"/>
        <end position="88"/>
    </location>
</feature>
<feature type="transmembrane region" description="Helical" evidence="1">
    <location>
        <begin position="205"/>
        <end position="225"/>
    </location>
</feature>
<evidence type="ECO:0000313" key="4">
    <source>
        <dbReference type="Proteomes" id="UP000316429"/>
    </source>
</evidence>
<feature type="transmembrane region" description="Helical" evidence="1">
    <location>
        <begin position="180"/>
        <end position="199"/>
    </location>
</feature>
<reference evidence="3 4" key="1">
    <citation type="submission" date="2019-06" db="EMBL/GenBank/DDBJ databases">
        <title>Rhizobium sp. CL12 isolated from roots of soybean.</title>
        <authorList>
            <person name="Wang C."/>
        </authorList>
    </citation>
    <scope>NUCLEOTIDE SEQUENCE [LARGE SCALE GENOMIC DNA]</scope>
    <source>
        <strain evidence="3 4">CL12</strain>
    </source>
</reference>
<dbReference type="RefSeq" id="WP_140829675.1">
    <property type="nucleotide sequence ID" value="NZ_VFYP01000002.1"/>
</dbReference>
<feature type="transmembrane region" description="Helical" evidence="1">
    <location>
        <begin position="150"/>
        <end position="168"/>
    </location>
</feature>
<comment type="caution">
    <text evidence="3">The sequence shown here is derived from an EMBL/GenBank/DDBJ whole genome shotgun (WGS) entry which is preliminary data.</text>
</comment>
<feature type="transmembrane region" description="Helical" evidence="1">
    <location>
        <begin position="120"/>
        <end position="138"/>
    </location>
</feature>
<keyword evidence="4" id="KW-1185">Reference proteome</keyword>
<protein>
    <submittedName>
        <fullName evidence="3">DMT family transporter</fullName>
    </submittedName>
</protein>
<keyword evidence="1" id="KW-0472">Membrane</keyword>
<dbReference type="PANTHER" id="PTHR22911">
    <property type="entry name" value="ACYL-MALONYL CONDENSING ENZYME-RELATED"/>
    <property type="match status" value="1"/>
</dbReference>